<evidence type="ECO:0000313" key="5">
    <source>
        <dbReference type="Proteomes" id="UP000501602"/>
    </source>
</evidence>
<dbReference type="EMBL" id="CP051180">
    <property type="protein sequence ID" value="QIZ76186.1"/>
    <property type="molecule type" value="Genomic_DNA"/>
</dbReference>
<sequence>MAAVRFSTGVTAPAETVAAAIKPNECGSYSWALVMLLGLHFIDLELHSQAQAHQFVEGDAAAMPIALVGGHPLLVLQCNDSAMTAGVREGQKLGTATALCAELMLLQQDSDQQQRALQELAAWAYGFSAQVMVVEPDTLVLEVQSMLRLFGGLSQWQTELQTELNLRGLPWRQALAHTPLAATLLARNAIAHQQPERAAVMAALAPLKLQHCMRPEAPRLASMGVLTLGQLAQLPRAELGQRFGAELLLWLEQLQGQRPDPRQWFMPPQHYQRKLILLHEISHTTTLRFPLKRLFGELEAHLRRCQLALPQLQLHLIHRHRPVTIITLRGAGNEHRAEAWQRLCELQLERLTLYEPIIEIELIGRQLQPLLAQSGTLIGAAQPEGKARDLLAQLSARLGAGRVCSVQALAEHRPEYASKTVTAGEGGDHRGESALTLQRPTWLLRQPQAIARTEIELQRGPERIESGWWQADPIARDYFIALNQSGGQCWVFHCAEGWFLHGWF</sequence>
<dbReference type="RefSeq" id="WP_168659446.1">
    <property type="nucleotide sequence ID" value="NZ_CP051180.1"/>
</dbReference>
<evidence type="ECO:0000256" key="2">
    <source>
        <dbReference type="ARBA" id="ARBA00022763"/>
    </source>
</evidence>
<comment type="similarity">
    <text evidence="1">Belongs to the DNA polymerase type-Y family.</text>
</comment>
<dbReference type="InterPro" id="IPR050356">
    <property type="entry name" value="SulA_CellDiv_inhibitor"/>
</dbReference>
<dbReference type="Pfam" id="PF00817">
    <property type="entry name" value="IMS"/>
    <property type="match status" value="1"/>
</dbReference>
<protein>
    <submittedName>
        <fullName evidence="4">DNA polymerase Y family protein</fullName>
    </submittedName>
</protein>
<evidence type="ECO:0000259" key="3">
    <source>
        <dbReference type="Pfam" id="PF00817"/>
    </source>
</evidence>
<dbReference type="KEGG" id="fes:HER31_04325"/>
<dbReference type="PANTHER" id="PTHR35369">
    <property type="entry name" value="BLR3025 PROTEIN-RELATED"/>
    <property type="match status" value="1"/>
</dbReference>
<evidence type="ECO:0000256" key="1">
    <source>
        <dbReference type="ARBA" id="ARBA00010945"/>
    </source>
</evidence>
<dbReference type="CDD" id="cd03468">
    <property type="entry name" value="PolY_like"/>
    <property type="match status" value="1"/>
</dbReference>
<evidence type="ECO:0000313" key="4">
    <source>
        <dbReference type="EMBL" id="QIZ76186.1"/>
    </source>
</evidence>
<proteinExistence type="inferred from homology"/>
<dbReference type="GO" id="GO:0006281">
    <property type="term" value="P:DNA repair"/>
    <property type="evidence" value="ECO:0007669"/>
    <property type="project" value="InterPro"/>
</dbReference>
<dbReference type="Gene3D" id="3.30.70.270">
    <property type="match status" value="1"/>
</dbReference>
<dbReference type="SUPFAM" id="SSF56672">
    <property type="entry name" value="DNA/RNA polymerases"/>
    <property type="match status" value="1"/>
</dbReference>
<reference evidence="4 5" key="1">
    <citation type="submission" date="2020-04" db="EMBL/GenBank/DDBJ databases">
        <title>Ferrimonas sp. S7 isolated from sea water.</title>
        <authorList>
            <person name="Bae S.S."/>
            <person name="Baek K."/>
        </authorList>
    </citation>
    <scope>NUCLEOTIDE SEQUENCE [LARGE SCALE GENOMIC DNA]</scope>
    <source>
        <strain evidence="4 5">S7</strain>
    </source>
</reference>
<gene>
    <name evidence="4" type="ORF">HER31_04325</name>
</gene>
<dbReference type="InterPro" id="IPR043502">
    <property type="entry name" value="DNA/RNA_pol_sf"/>
</dbReference>
<name>A0A6H1UD97_9GAMM</name>
<dbReference type="InterPro" id="IPR001126">
    <property type="entry name" value="UmuC"/>
</dbReference>
<organism evidence="4 5">
    <name type="scientific">Ferrimonas lipolytica</name>
    <dbReference type="NCBI Taxonomy" id="2724191"/>
    <lineage>
        <taxon>Bacteria</taxon>
        <taxon>Pseudomonadati</taxon>
        <taxon>Pseudomonadota</taxon>
        <taxon>Gammaproteobacteria</taxon>
        <taxon>Alteromonadales</taxon>
        <taxon>Ferrimonadaceae</taxon>
        <taxon>Ferrimonas</taxon>
    </lineage>
</organism>
<dbReference type="InterPro" id="IPR043128">
    <property type="entry name" value="Rev_trsase/Diguanyl_cyclase"/>
</dbReference>
<dbReference type="Gene3D" id="3.40.1170.60">
    <property type="match status" value="1"/>
</dbReference>
<keyword evidence="2" id="KW-0227">DNA damage</keyword>
<dbReference type="AlphaFoldDB" id="A0A6H1UD97"/>
<dbReference type="Proteomes" id="UP000501602">
    <property type="component" value="Chromosome"/>
</dbReference>
<feature type="domain" description="UmuC" evidence="3">
    <location>
        <begin position="62"/>
        <end position="186"/>
    </location>
</feature>
<accession>A0A6H1UD97</accession>
<keyword evidence="5" id="KW-1185">Reference proteome</keyword>
<dbReference type="PANTHER" id="PTHR35369:SF2">
    <property type="entry name" value="BLR3025 PROTEIN"/>
    <property type="match status" value="1"/>
</dbReference>